<dbReference type="Proteomes" id="UP001152523">
    <property type="component" value="Unassembled WGS sequence"/>
</dbReference>
<accession>A0AAV0ESV0</accession>
<sequence>MRNLSALRDEDFIEWKRISYLNRDTLTFNFKIDLRDMDMVFSILAKWASQFQIDSTCHLKILRSSSLHQRLRSTTEEERINIFINDFRNAFERKRKERRKNEEEE</sequence>
<gene>
    <name evidence="1" type="ORF">CEPIT_LOCUS27353</name>
</gene>
<protein>
    <submittedName>
        <fullName evidence="1">Uncharacterized protein</fullName>
    </submittedName>
</protein>
<reference evidence="1" key="1">
    <citation type="submission" date="2022-07" db="EMBL/GenBank/DDBJ databases">
        <authorList>
            <person name="Macas J."/>
            <person name="Novak P."/>
            <person name="Neumann P."/>
        </authorList>
    </citation>
    <scope>NUCLEOTIDE SEQUENCE</scope>
</reference>
<name>A0AAV0ESV0_9ASTE</name>
<evidence type="ECO:0000313" key="2">
    <source>
        <dbReference type="Proteomes" id="UP001152523"/>
    </source>
</evidence>
<dbReference type="EMBL" id="CAMAPF010000941">
    <property type="protein sequence ID" value="CAH9126209.1"/>
    <property type="molecule type" value="Genomic_DNA"/>
</dbReference>
<proteinExistence type="predicted"/>
<comment type="caution">
    <text evidence="1">The sequence shown here is derived from an EMBL/GenBank/DDBJ whole genome shotgun (WGS) entry which is preliminary data.</text>
</comment>
<organism evidence="1 2">
    <name type="scientific">Cuscuta epithymum</name>
    <dbReference type="NCBI Taxonomy" id="186058"/>
    <lineage>
        <taxon>Eukaryota</taxon>
        <taxon>Viridiplantae</taxon>
        <taxon>Streptophyta</taxon>
        <taxon>Embryophyta</taxon>
        <taxon>Tracheophyta</taxon>
        <taxon>Spermatophyta</taxon>
        <taxon>Magnoliopsida</taxon>
        <taxon>eudicotyledons</taxon>
        <taxon>Gunneridae</taxon>
        <taxon>Pentapetalae</taxon>
        <taxon>asterids</taxon>
        <taxon>lamiids</taxon>
        <taxon>Solanales</taxon>
        <taxon>Convolvulaceae</taxon>
        <taxon>Cuscuteae</taxon>
        <taxon>Cuscuta</taxon>
        <taxon>Cuscuta subgen. Cuscuta</taxon>
    </lineage>
</organism>
<evidence type="ECO:0000313" key="1">
    <source>
        <dbReference type="EMBL" id="CAH9126209.1"/>
    </source>
</evidence>
<dbReference type="AlphaFoldDB" id="A0AAV0ESV0"/>
<keyword evidence="2" id="KW-1185">Reference proteome</keyword>